<proteinExistence type="predicted"/>
<dbReference type="EMBL" id="JBBHLC010000055">
    <property type="protein sequence ID" value="MEJ5864930.1"/>
    <property type="molecule type" value="Genomic_DNA"/>
</dbReference>
<evidence type="ECO:0000313" key="3">
    <source>
        <dbReference type="Proteomes" id="UP001380290"/>
    </source>
</evidence>
<dbReference type="RefSeq" id="WP_339600007.1">
    <property type="nucleotide sequence ID" value="NZ_JBBHLC010000055.1"/>
</dbReference>
<accession>A0ABU8QWG0</accession>
<dbReference type="InterPro" id="IPR010982">
    <property type="entry name" value="Lambda_DNA-bd_dom_sf"/>
</dbReference>
<organism evidence="2 3">
    <name type="scientific">Pseudomonas farsensis</name>
    <dbReference type="NCBI Taxonomy" id="2745492"/>
    <lineage>
        <taxon>Bacteria</taxon>
        <taxon>Pseudomonadati</taxon>
        <taxon>Pseudomonadota</taxon>
        <taxon>Gammaproteobacteria</taxon>
        <taxon>Pseudomonadales</taxon>
        <taxon>Pseudomonadaceae</taxon>
        <taxon>Pseudomonas</taxon>
    </lineage>
</organism>
<keyword evidence="3" id="KW-1185">Reference proteome</keyword>
<protein>
    <submittedName>
        <fullName evidence="2">Helix-turn-helix domain-containing protein</fullName>
    </submittedName>
</protein>
<dbReference type="SUPFAM" id="SSF47413">
    <property type="entry name" value="lambda repressor-like DNA-binding domains"/>
    <property type="match status" value="1"/>
</dbReference>
<dbReference type="PROSITE" id="PS50943">
    <property type="entry name" value="HTH_CROC1"/>
    <property type="match status" value="1"/>
</dbReference>
<evidence type="ECO:0000313" key="2">
    <source>
        <dbReference type="EMBL" id="MEJ5864930.1"/>
    </source>
</evidence>
<dbReference type="InterPro" id="IPR001387">
    <property type="entry name" value="Cro/C1-type_HTH"/>
</dbReference>
<dbReference type="Pfam" id="PF13443">
    <property type="entry name" value="HTH_26"/>
    <property type="match status" value="1"/>
</dbReference>
<evidence type="ECO:0000259" key="1">
    <source>
        <dbReference type="PROSITE" id="PS50943"/>
    </source>
</evidence>
<dbReference type="Gene3D" id="1.10.260.40">
    <property type="entry name" value="lambda repressor-like DNA-binding domains"/>
    <property type="match status" value="1"/>
</dbReference>
<gene>
    <name evidence="2" type="ORF">V7S98_17065</name>
</gene>
<reference evidence="2 3" key="1">
    <citation type="submission" date="2024-02" db="EMBL/GenBank/DDBJ databases">
        <title>Identification of pathogenicity and growth-promoting function of Pseudomonas putida variant.</title>
        <authorList>
            <person name="Sun J."/>
        </authorList>
    </citation>
    <scope>NUCLEOTIDE SEQUENCE [LARGE SCALE GENOMIC DNA]</scope>
    <source>
        <strain evidence="2 3">A03</strain>
    </source>
</reference>
<dbReference type="SMART" id="SM00530">
    <property type="entry name" value="HTH_XRE"/>
    <property type="match status" value="1"/>
</dbReference>
<comment type="caution">
    <text evidence="2">The sequence shown here is derived from an EMBL/GenBank/DDBJ whole genome shotgun (WGS) entry which is preliminary data.</text>
</comment>
<sequence length="144" mass="16478">MNNFDIAQQIAEDAEVFSYARRGAPILEIRRIMALKGLKNIDVAERLGVSEANVSRWLRGDQNLKLDTIHSLADAVEERLDLCFGESHLRVFLSEMNYSEPEVQKFSANVYPIEDYRYARADFVTCNDEEYGEVEANEGCFAFN</sequence>
<name>A0ABU8QWG0_9PSED</name>
<dbReference type="Proteomes" id="UP001380290">
    <property type="component" value="Unassembled WGS sequence"/>
</dbReference>
<dbReference type="CDD" id="cd00093">
    <property type="entry name" value="HTH_XRE"/>
    <property type="match status" value="1"/>
</dbReference>
<feature type="domain" description="HTH cro/C1-type" evidence="1">
    <location>
        <begin position="29"/>
        <end position="83"/>
    </location>
</feature>